<dbReference type="GO" id="GO:0003689">
    <property type="term" value="F:DNA clamp loader activity"/>
    <property type="evidence" value="ECO:0007669"/>
    <property type="project" value="TreeGrafter"/>
</dbReference>
<dbReference type="GO" id="GO:0003682">
    <property type="term" value="F:chromatin binding"/>
    <property type="evidence" value="ECO:0007669"/>
    <property type="project" value="TreeGrafter"/>
</dbReference>
<evidence type="ECO:0000256" key="4">
    <source>
        <dbReference type="ARBA" id="ARBA00022763"/>
    </source>
</evidence>
<comment type="subcellular location">
    <subcellularLocation>
        <location evidence="1">Nucleus</location>
    </subcellularLocation>
</comment>
<accession>A0A9C6T730</accession>
<name>A0A9C6T730_DROAB</name>
<reference evidence="9" key="1">
    <citation type="submission" date="2025-08" db="UniProtKB">
        <authorList>
            <consortium name="RefSeq"/>
        </authorList>
    </citation>
    <scope>IDENTIFICATION</scope>
    <source>
        <strain evidence="9">15112-1751.03</strain>
        <tissue evidence="9">Whole Adult</tissue>
    </source>
</reference>
<keyword evidence="8" id="KW-1185">Reference proteome</keyword>
<dbReference type="AlphaFoldDB" id="A0A9C6T730"/>
<dbReference type="GO" id="GO:0005634">
    <property type="term" value="C:nucleus"/>
    <property type="evidence" value="ECO:0007669"/>
    <property type="project" value="UniProtKB-SubCell"/>
</dbReference>
<dbReference type="GO" id="GO:0000077">
    <property type="term" value="P:DNA damage checkpoint signaling"/>
    <property type="evidence" value="ECO:0007669"/>
    <property type="project" value="TreeGrafter"/>
</dbReference>
<dbReference type="PANTHER" id="PTHR12172">
    <property type="entry name" value="CELL CYCLE CHECKPOINT PROTEIN RAD17"/>
    <property type="match status" value="1"/>
</dbReference>
<dbReference type="GO" id="GO:0006281">
    <property type="term" value="P:DNA repair"/>
    <property type="evidence" value="ECO:0007669"/>
    <property type="project" value="InterPro"/>
</dbReference>
<keyword evidence="7" id="KW-0131">Cell cycle</keyword>
<keyword evidence="3" id="KW-0547">Nucleotide-binding</keyword>
<dbReference type="Pfam" id="PF03215">
    <property type="entry name" value="Rad17"/>
    <property type="match status" value="1"/>
</dbReference>
<dbReference type="InterPro" id="IPR004582">
    <property type="entry name" value="Checkpoint_prot_Rad17_Rad24"/>
</dbReference>
<dbReference type="OrthoDB" id="10265971at2759"/>
<dbReference type="PANTHER" id="PTHR12172:SF0">
    <property type="entry name" value="CELL CYCLE CHECKPOINT PROTEIN RAD17"/>
    <property type="match status" value="1"/>
</dbReference>
<evidence type="ECO:0000313" key="9">
    <source>
        <dbReference type="RefSeq" id="XP_051862623.1"/>
    </source>
</evidence>
<dbReference type="GO" id="GO:0033314">
    <property type="term" value="P:mitotic DNA replication checkpoint signaling"/>
    <property type="evidence" value="ECO:0007669"/>
    <property type="project" value="TreeGrafter"/>
</dbReference>
<gene>
    <name evidence="9" type="primary">LOC127565873</name>
</gene>
<dbReference type="GO" id="GO:0005524">
    <property type="term" value="F:ATP binding"/>
    <property type="evidence" value="ECO:0007669"/>
    <property type="project" value="UniProtKB-KW"/>
</dbReference>
<organism evidence="8 9">
    <name type="scientific">Drosophila albomicans</name>
    <name type="common">Fruit fly</name>
    <dbReference type="NCBI Taxonomy" id="7291"/>
    <lineage>
        <taxon>Eukaryota</taxon>
        <taxon>Metazoa</taxon>
        <taxon>Ecdysozoa</taxon>
        <taxon>Arthropoda</taxon>
        <taxon>Hexapoda</taxon>
        <taxon>Insecta</taxon>
        <taxon>Pterygota</taxon>
        <taxon>Neoptera</taxon>
        <taxon>Endopterygota</taxon>
        <taxon>Diptera</taxon>
        <taxon>Brachycera</taxon>
        <taxon>Muscomorpha</taxon>
        <taxon>Ephydroidea</taxon>
        <taxon>Drosophilidae</taxon>
        <taxon>Drosophila</taxon>
    </lineage>
</organism>
<evidence type="ECO:0000256" key="5">
    <source>
        <dbReference type="ARBA" id="ARBA00022840"/>
    </source>
</evidence>
<comment type="similarity">
    <text evidence="2">Belongs to the rad17/RAD24 family.</text>
</comment>
<dbReference type="RefSeq" id="XP_051862623.1">
    <property type="nucleotide sequence ID" value="XM_052006663.1"/>
</dbReference>
<evidence type="ECO:0000256" key="6">
    <source>
        <dbReference type="ARBA" id="ARBA00023242"/>
    </source>
</evidence>
<sequence>MSAKKKAWVKSAFSELKSSAEEAVPVKRTRSASLAATAAKNSLRKTNSTICATNNSVVDLSLDGEQQDETDTAGISPIVSDNWIESFAPSCSDDLAVHPKKLEEVRNWLLHCQALRSKYPAQICLITGPAGSGKTATLRVLAQEFGYALQEWINPVDCEEIQTLGDQPTGNSYASSQLEAFKSFLLRASRYKSLLSAQNKRILLVEDFPNILLKDAAATFEELMDEYMNYGKSPLVFIVADSKSRVLNISYKLFTDQLKAKLRIEHISFNAIAATIMQRSMKRFGTLMQQEQHKALYKLPTQNVMDSIVVCAQGDIRNALINLHFGSLKGAPSMATKQLQLNVSAPSKGRKRKATNTLKSIGRDESITMMHALGRVFNPKYAEDNAQRLLHSPEDLAEAFCTEPRNFVNFIHANYLPHFLDISHAMEAVNDLGVADMLLQEYRDDSLGLVGLNIAVRGCMVPNVAPVSGWMPVRGPKRLTIQPQLTAGEQKLLGSSYAGISKSVYASEYSSFVKIIASKNHLDK</sequence>
<evidence type="ECO:0000256" key="2">
    <source>
        <dbReference type="ARBA" id="ARBA00006168"/>
    </source>
</evidence>
<dbReference type="GeneID" id="127565873"/>
<evidence type="ECO:0000256" key="3">
    <source>
        <dbReference type="ARBA" id="ARBA00022741"/>
    </source>
</evidence>
<protein>
    <submittedName>
        <fullName evidence="9">Cell cycle checkpoint protein RAD17</fullName>
    </submittedName>
</protein>
<dbReference type="Gene3D" id="3.40.50.300">
    <property type="entry name" value="P-loop containing nucleotide triphosphate hydrolases"/>
    <property type="match status" value="1"/>
</dbReference>
<keyword evidence="4" id="KW-0227">DNA damage</keyword>
<evidence type="ECO:0000256" key="1">
    <source>
        <dbReference type="ARBA" id="ARBA00004123"/>
    </source>
</evidence>
<dbReference type="SUPFAM" id="SSF52540">
    <property type="entry name" value="P-loop containing nucleoside triphosphate hydrolases"/>
    <property type="match status" value="1"/>
</dbReference>
<keyword evidence="6" id="KW-0539">Nucleus</keyword>
<proteinExistence type="inferred from homology"/>
<evidence type="ECO:0000256" key="7">
    <source>
        <dbReference type="ARBA" id="ARBA00023306"/>
    </source>
</evidence>
<evidence type="ECO:0000313" key="8">
    <source>
        <dbReference type="Proteomes" id="UP000515160"/>
    </source>
</evidence>
<dbReference type="InterPro" id="IPR027417">
    <property type="entry name" value="P-loop_NTPase"/>
</dbReference>
<dbReference type="CTD" id="5884"/>
<dbReference type="Proteomes" id="UP000515160">
    <property type="component" value="Chromosome 2R"/>
</dbReference>
<keyword evidence="5" id="KW-0067">ATP-binding</keyword>